<keyword evidence="11" id="KW-1185">Reference proteome</keyword>
<dbReference type="InterPro" id="IPR000515">
    <property type="entry name" value="MetI-like"/>
</dbReference>
<keyword evidence="4" id="KW-0997">Cell inner membrane</keyword>
<keyword evidence="6 8" id="KW-1133">Transmembrane helix</keyword>
<feature type="transmembrane region" description="Helical" evidence="8">
    <location>
        <begin position="441"/>
        <end position="462"/>
    </location>
</feature>
<feature type="transmembrane region" description="Helical" evidence="8">
    <location>
        <begin position="277"/>
        <end position="299"/>
    </location>
</feature>
<comment type="subcellular location">
    <subcellularLocation>
        <location evidence="1">Cell inner membrane</location>
        <topology evidence="1">Multi-pass membrane protein</topology>
    </subcellularLocation>
    <subcellularLocation>
        <location evidence="8">Cell membrane</location>
        <topology evidence="8">Multi-pass membrane protein</topology>
    </subcellularLocation>
</comment>
<evidence type="ECO:0000256" key="5">
    <source>
        <dbReference type="ARBA" id="ARBA00022692"/>
    </source>
</evidence>
<evidence type="ECO:0000256" key="4">
    <source>
        <dbReference type="ARBA" id="ARBA00022519"/>
    </source>
</evidence>
<evidence type="ECO:0000256" key="7">
    <source>
        <dbReference type="ARBA" id="ARBA00023136"/>
    </source>
</evidence>
<dbReference type="PROSITE" id="PS50928">
    <property type="entry name" value="ABC_TM1"/>
    <property type="match status" value="2"/>
</dbReference>
<organism evidence="10 11">
    <name type="scientific">Leeia aquatica</name>
    <dbReference type="NCBI Taxonomy" id="2725557"/>
    <lineage>
        <taxon>Bacteria</taxon>
        <taxon>Pseudomonadati</taxon>
        <taxon>Pseudomonadota</taxon>
        <taxon>Betaproteobacteria</taxon>
        <taxon>Neisseriales</taxon>
        <taxon>Leeiaceae</taxon>
        <taxon>Leeia</taxon>
    </lineage>
</organism>
<feature type="transmembrane region" description="Helical" evidence="8">
    <location>
        <begin position="133"/>
        <end position="153"/>
    </location>
</feature>
<feature type="transmembrane region" description="Helical" evidence="8">
    <location>
        <begin position="328"/>
        <end position="348"/>
    </location>
</feature>
<evidence type="ECO:0000256" key="1">
    <source>
        <dbReference type="ARBA" id="ARBA00004429"/>
    </source>
</evidence>
<feature type="transmembrane region" description="Helical" evidence="8">
    <location>
        <begin position="380"/>
        <end position="399"/>
    </location>
</feature>
<keyword evidence="5 8" id="KW-0812">Transmembrane</keyword>
<keyword evidence="7 8" id="KW-0472">Membrane</keyword>
<feature type="transmembrane region" description="Helical" evidence="8">
    <location>
        <begin position="230"/>
        <end position="252"/>
    </location>
</feature>
<comment type="caution">
    <text evidence="10">The sequence shown here is derived from an EMBL/GenBank/DDBJ whole genome shotgun (WGS) entry which is preliminary data.</text>
</comment>
<reference evidence="10 11" key="1">
    <citation type="submission" date="2020-04" db="EMBL/GenBank/DDBJ databases">
        <title>Draft genome of Leeia sp. IMCC25680.</title>
        <authorList>
            <person name="Song J."/>
            <person name="Cho J.-C."/>
        </authorList>
    </citation>
    <scope>NUCLEOTIDE SEQUENCE [LARGE SCALE GENOMIC DNA]</scope>
    <source>
        <strain evidence="10 11">IMCC25680</strain>
    </source>
</reference>
<dbReference type="SUPFAM" id="SSF161098">
    <property type="entry name" value="MetI-like"/>
    <property type="match status" value="2"/>
</dbReference>
<accession>A0A847RRM0</accession>
<feature type="transmembrane region" description="Helical" evidence="8">
    <location>
        <begin position="92"/>
        <end position="113"/>
    </location>
</feature>
<dbReference type="AlphaFoldDB" id="A0A847RRM0"/>
<feature type="domain" description="ABC transmembrane type-1" evidence="9">
    <location>
        <begin position="57"/>
        <end position="251"/>
    </location>
</feature>
<dbReference type="Gene3D" id="1.10.3720.10">
    <property type="entry name" value="MetI-like"/>
    <property type="match status" value="2"/>
</dbReference>
<dbReference type="Pfam" id="PF00528">
    <property type="entry name" value="BPD_transp_1"/>
    <property type="match status" value="2"/>
</dbReference>
<feature type="transmembrane region" description="Helical" evidence="8">
    <location>
        <begin position="53"/>
        <end position="80"/>
    </location>
</feature>
<feature type="transmembrane region" description="Helical" evidence="8">
    <location>
        <begin position="12"/>
        <end position="33"/>
    </location>
</feature>
<keyword evidence="3" id="KW-1003">Cell membrane</keyword>
<evidence type="ECO:0000313" key="10">
    <source>
        <dbReference type="EMBL" id="NLR73870.1"/>
    </source>
</evidence>
<feature type="domain" description="ABC transmembrane type-1" evidence="9">
    <location>
        <begin position="322"/>
        <end position="508"/>
    </location>
</feature>
<sequence length="514" mass="56006">MTTRHADRLPRLLLGALGGLTLAYLLVVVVWPFCHMLASGGASSVLVLGDGYYWKRIGLTVLQGALAALLCGVLGVPVAWYCFTWRFPGHRWWLRALLLPFLVPTVVAALAVLSLVGHTGVLPWSLEEGFPLLMWGYLFYNLGLVVWMSYTALGRVPASSIMAARTLGASPAQILRRVVWPVIRPGVLAALLLTFLFCSTSFGVALMLGGRFWSTLEVEIYSLTTMQLDLGTASVLALLQCLWCALLVGLYARQERVLPLPQSGLPMHWPLTRLHKLLASLLMLLVSALVLAPLLALLWQSLAQGGAGYRLLWQDESWWPAVGNTLRFALLTLPLAAVLGAVLARVLLRWPRLGALAGYAPYLVSASVLSLGLLISYPAWAGSLALLIAGYVLLAYPFVTRNLTLAWRQLPPQQAQAARNLGANIWQTGWRVVWPQLLPGLRVGLAFAAASMLGEFAVTLFLQRPEWATVTTLIYEHLGRPGRTNLLQAQAAACQLLLLASGVFALIMGGRQRA</sequence>
<evidence type="ECO:0000313" key="11">
    <source>
        <dbReference type="Proteomes" id="UP000587991"/>
    </source>
</evidence>
<keyword evidence="2 8" id="KW-0813">Transport</keyword>
<dbReference type="EMBL" id="JABAIM010000001">
    <property type="protein sequence ID" value="NLR73870.1"/>
    <property type="molecule type" value="Genomic_DNA"/>
</dbReference>
<dbReference type="GO" id="GO:0055085">
    <property type="term" value="P:transmembrane transport"/>
    <property type="evidence" value="ECO:0007669"/>
    <property type="project" value="InterPro"/>
</dbReference>
<evidence type="ECO:0000256" key="6">
    <source>
        <dbReference type="ARBA" id="ARBA00022989"/>
    </source>
</evidence>
<feature type="transmembrane region" description="Helical" evidence="8">
    <location>
        <begin position="355"/>
        <end position="374"/>
    </location>
</feature>
<protein>
    <submittedName>
        <fullName evidence="10">Iron ABC transporter permease</fullName>
    </submittedName>
</protein>
<dbReference type="PANTHER" id="PTHR43357">
    <property type="entry name" value="INNER MEMBRANE ABC TRANSPORTER PERMEASE PROTEIN YDCV"/>
    <property type="match status" value="1"/>
</dbReference>
<evidence type="ECO:0000259" key="9">
    <source>
        <dbReference type="PROSITE" id="PS50928"/>
    </source>
</evidence>
<dbReference type="InterPro" id="IPR035906">
    <property type="entry name" value="MetI-like_sf"/>
</dbReference>
<proteinExistence type="inferred from homology"/>
<dbReference type="PANTHER" id="PTHR43357:SF4">
    <property type="entry name" value="INNER MEMBRANE ABC TRANSPORTER PERMEASE PROTEIN YDCV"/>
    <property type="match status" value="1"/>
</dbReference>
<feature type="transmembrane region" description="Helical" evidence="8">
    <location>
        <begin position="487"/>
        <end position="508"/>
    </location>
</feature>
<gene>
    <name evidence="10" type="ORF">HF682_01685</name>
</gene>
<name>A0A847RRM0_9NEIS</name>
<evidence type="ECO:0000256" key="8">
    <source>
        <dbReference type="RuleBase" id="RU363032"/>
    </source>
</evidence>
<dbReference type="CDD" id="cd06261">
    <property type="entry name" value="TM_PBP2"/>
    <property type="match status" value="2"/>
</dbReference>
<feature type="transmembrane region" description="Helical" evidence="8">
    <location>
        <begin position="186"/>
        <end position="210"/>
    </location>
</feature>
<evidence type="ECO:0000256" key="2">
    <source>
        <dbReference type="ARBA" id="ARBA00022448"/>
    </source>
</evidence>
<dbReference type="RefSeq" id="WP_168875523.1">
    <property type="nucleotide sequence ID" value="NZ_JABAIM010000001.1"/>
</dbReference>
<evidence type="ECO:0000256" key="3">
    <source>
        <dbReference type="ARBA" id="ARBA00022475"/>
    </source>
</evidence>
<dbReference type="Proteomes" id="UP000587991">
    <property type="component" value="Unassembled WGS sequence"/>
</dbReference>
<comment type="similarity">
    <text evidence="8">Belongs to the binding-protein-dependent transport system permease family.</text>
</comment>
<dbReference type="GO" id="GO:0005886">
    <property type="term" value="C:plasma membrane"/>
    <property type="evidence" value="ECO:0007669"/>
    <property type="project" value="UniProtKB-SubCell"/>
</dbReference>